<evidence type="ECO:0000313" key="3">
    <source>
        <dbReference type="Proteomes" id="UP001181693"/>
    </source>
</evidence>
<feature type="chain" id="PRO_5043696666" evidence="1">
    <location>
        <begin position="18"/>
        <end position="57"/>
    </location>
</feature>
<name>A0AAV2ZZA6_PYXAD</name>
<comment type="caution">
    <text evidence="2">The sequence shown here is derived from an EMBL/GenBank/DDBJ whole genome shotgun (WGS) entry which is preliminary data.</text>
</comment>
<organism evidence="2 3">
    <name type="scientific">Pyxicephalus adspersus</name>
    <name type="common">African bullfrog</name>
    <dbReference type="NCBI Taxonomy" id="30357"/>
    <lineage>
        <taxon>Eukaryota</taxon>
        <taxon>Metazoa</taxon>
        <taxon>Chordata</taxon>
        <taxon>Craniata</taxon>
        <taxon>Vertebrata</taxon>
        <taxon>Euteleostomi</taxon>
        <taxon>Amphibia</taxon>
        <taxon>Batrachia</taxon>
        <taxon>Anura</taxon>
        <taxon>Neobatrachia</taxon>
        <taxon>Ranoidea</taxon>
        <taxon>Pyxicephalidae</taxon>
        <taxon>Pyxicephalinae</taxon>
        <taxon>Pyxicephalus</taxon>
    </lineage>
</organism>
<reference evidence="2" key="1">
    <citation type="thesis" date="2020" institute="ProQuest LLC" country="789 East Eisenhower Parkway, Ann Arbor, MI, USA">
        <title>Comparative Genomics and Chromosome Evolution.</title>
        <authorList>
            <person name="Mudd A.B."/>
        </authorList>
    </citation>
    <scope>NUCLEOTIDE SEQUENCE</scope>
    <source>
        <strain evidence="2">1538</strain>
        <tissue evidence="2">Blood</tissue>
    </source>
</reference>
<protein>
    <submittedName>
        <fullName evidence="2">Uncharacterized protein</fullName>
    </submittedName>
</protein>
<dbReference type="AlphaFoldDB" id="A0AAV2ZZA6"/>
<keyword evidence="3" id="KW-1185">Reference proteome</keyword>
<gene>
    <name evidence="2" type="ORF">GDO54_013237</name>
</gene>
<proteinExistence type="predicted"/>
<feature type="signal peptide" evidence="1">
    <location>
        <begin position="1"/>
        <end position="17"/>
    </location>
</feature>
<evidence type="ECO:0000256" key="1">
    <source>
        <dbReference type="SAM" id="SignalP"/>
    </source>
</evidence>
<dbReference type="EMBL" id="DYDO01000006">
    <property type="protein sequence ID" value="DBA22181.1"/>
    <property type="molecule type" value="Genomic_DNA"/>
</dbReference>
<evidence type="ECO:0000313" key="2">
    <source>
        <dbReference type="EMBL" id="DBA22181.1"/>
    </source>
</evidence>
<dbReference type="Proteomes" id="UP001181693">
    <property type="component" value="Unassembled WGS sequence"/>
</dbReference>
<keyword evidence="1" id="KW-0732">Signal</keyword>
<accession>A0AAV2ZZA6</accession>
<sequence length="57" mass="6667">MCLIFPVASTFLDLINSATILLGHLYSQLPSTYKQHVYIQRVIHTVHTYIHMYIYPT</sequence>